<protein>
    <submittedName>
        <fullName evidence="1">Class I SAM-dependent methyltransferase</fullName>
    </submittedName>
</protein>
<dbReference type="GO" id="GO:0032259">
    <property type="term" value="P:methylation"/>
    <property type="evidence" value="ECO:0007669"/>
    <property type="project" value="UniProtKB-KW"/>
</dbReference>
<dbReference type="RefSeq" id="WP_136824594.1">
    <property type="nucleotide sequence ID" value="NZ_SWBP01000001.1"/>
</dbReference>
<accession>A0A4U1C6W4</accession>
<keyword evidence="1" id="KW-0808">Transferase</keyword>
<reference evidence="1 2" key="1">
    <citation type="submission" date="2019-04" db="EMBL/GenBank/DDBJ databases">
        <title>Pedobacter sp. AR-3-17 sp. nov., isolated from Arctic soil.</title>
        <authorList>
            <person name="Dahal R.H."/>
            <person name="Kim D.-U."/>
        </authorList>
    </citation>
    <scope>NUCLEOTIDE SEQUENCE [LARGE SCALE GENOMIC DNA]</scope>
    <source>
        <strain evidence="1 2">AR-3-17</strain>
    </source>
</reference>
<evidence type="ECO:0000313" key="1">
    <source>
        <dbReference type="EMBL" id="TKC00384.1"/>
    </source>
</evidence>
<gene>
    <name evidence="1" type="ORF">FA046_01500</name>
</gene>
<organism evidence="1 2">
    <name type="scientific">Pedobacter cryophilus</name>
    <dbReference type="NCBI Taxonomy" id="2571271"/>
    <lineage>
        <taxon>Bacteria</taxon>
        <taxon>Pseudomonadati</taxon>
        <taxon>Bacteroidota</taxon>
        <taxon>Sphingobacteriia</taxon>
        <taxon>Sphingobacteriales</taxon>
        <taxon>Sphingobacteriaceae</taxon>
        <taxon>Pedobacter</taxon>
    </lineage>
</organism>
<dbReference type="EMBL" id="SWBP01000001">
    <property type="protein sequence ID" value="TKC00384.1"/>
    <property type="molecule type" value="Genomic_DNA"/>
</dbReference>
<sequence length="255" mass="29293">MSEKITHNNVVSYYDEHTKFKINDFVKVNPRVEEAWQTLIKNTPAKPKRILEVGCGVGSICARMSKKWPDAQITGIDISVQSIAAAQKLFANHKVNFIVSLLSEETFDEKFDLIVFMDVYEHIAITDRPFVNTALKKILNNKGKIFLSVPTPQNLKWSLIHKPETMQPVDEHISFDVINKLALDTDTEVQLYQVKSIWNTGDYSHVVLEKNDDFESAFFSNKPVTKSERAKRILNKIKNMLTQPLRRYLVVKKLG</sequence>
<keyword evidence="1" id="KW-0489">Methyltransferase</keyword>
<dbReference type="Gene3D" id="3.40.50.150">
    <property type="entry name" value="Vaccinia Virus protein VP39"/>
    <property type="match status" value="1"/>
</dbReference>
<dbReference type="InterPro" id="IPR029063">
    <property type="entry name" value="SAM-dependent_MTases_sf"/>
</dbReference>
<comment type="caution">
    <text evidence="1">The sequence shown here is derived from an EMBL/GenBank/DDBJ whole genome shotgun (WGS) entry which is preliminary data.</text>
</comment>
<dbReference type="Pfam" id="PF13489">
    <property type="entry name" value="Methyltransf_23"/>
    <property type="match status" value="1"/>
</dbReference>
<name>A0A4U1C6W4_9SPHI</name>
<dbReference type="Proteomes" id="UP000308181">
    <property type="component" value="Unassembled WGS sequence"/>
</dbReference>
<evidence type="ECO:0000313" key="2">
    <source>
        <dbReference type="Proteomes" id="UP000308181"/>
    </source>
</evidence>
<dbReference type="GO" id="GO:0008168">
    <property type="term" value="F:methyltransferase activity"/>
    <property type="evidence" value="ECO:0007669"/>
    <property type="project" value="UniProtKB-KW"/>
</dbReference>
<dbReference type="AlphaFoldDB" id="A0A4U1C6W4"/>
<dbReference type="OrthoDB" id="9770553at2"/>
<dbReference type="PANTHER" id="PTHR43861">
    <property type="entry name" value="TRANS-ACONITATE 2-METHYLTRANSFERASE-RELATED"/>
    <property type="match status" value="1"/>
</dbReference>
<dbReference type="SUPFAM" id="SSF53335">
    <property type="entry name" value="S-adenosyl-L-methionine-dependent methyltransferases"/>
    <property type="match status" value="1"/>
</dbReference>
<proteinExistence type="predicted"/>
<keyword evidence="2" id="KW-1185">Reference proteome</keyword>
<dbReference type="CDD" id="cd02440">
    <property type="entry name" value="AdoMet_MTases"/>
    <property type="match status" value="1"/>
</dbReference>